<dbReference type="InterPro" id="IPR050640">
    <property type="entry name" value="Bact_2-comp_sensor_kinase"/>
</dbReference>
<feature type="transmembrane region" description="Helical" evidence="2">
    <location>
        <begin position="776"/>
        <end position="796"/>
    </location>
</feature>
<keyword evidence="2" id="KW-1133">Transmembrane helix</keyword>
<feature type="domain" description="Signal transduction histidine kinase internal region" evidence="3">
    <location>
        <begin position="848"/>
        <end position="937"/>
    </location>
</feature>
<keyword evidence="5" id="KW-0418">Kinase</keyword>
<dbReference type="InterPro" id="IPR013783">
    <property type="entry name" value="Ig-like_fold"/>
</dbReference>
<dbReference type="Gene3D" id="2.130.10.10">
    <property type="entry name" value="YVTN repeat-like/Quinoprotein amine dehydrogenase"/>
    <property type="match status" value="2"/>
</dbReference>
<protein>
    <submittedName>
        <fullName evidence="5">Histidine kinase</fullName>
    </submittedName>
</protein>
<keyword evidence="5" id="KW-0808">Transferase</keyword>
<feature type="domain" description="Two component regulator three Y" evidence="4">
    <location>
        <begin position="704"/>
        <end position="766"/>
    </location>
</feature>
<dbReference type="InterPro" id="IPR011123">
    <property type="entry name" value="Y_Y_Y"/>
</dbReference>
<keyword evidence="1" id="KW-0175">Coiled coil</keyword>
<dbReference type="InterPro" id="IPR010559">
    <property type="entry name" value="Sig_transdc_His_kin_internal"/>
</dbReference>
<evidence type="ECO:0000256" key="1">
    <source>
        <dbReference type="SAM" id="Coils"/>
    </source>
</evidence>
<accession>A0ABT1FLQ3</accession>
<dbReference type="Proteomes" id="UP001204772">
    <property type="component" value="Unassembled WGS sequence"/>
</dbReference>
<dbReference type="Pfam" id="PF06580">
    <property type="entry name" value="His_kinase"/>
    <property type="match status" value="1"/>
</dbReference>
<dbReference type="GO" id="GO:0016301">
    <property type="term" value="F:kinase activity"/>
    <property type="evidence" value="ECO:0007669"/>
    <property type="project" value="UniProtKB-KW"/>
</dbReference>
<dbReference type="PANTHER" id="PTHR34220:SF7">
    <property type="entry name" value="SENSOR HISTIDINE KINASE YPDA"/>
    <property type="match status" value="1"/>
</dbReference>
<dbReference type="Pfam" id="PF07495">
    <property type="entry name" value="Y_Y_Y"/>
    <property type="match status" value="1"/>
</dbReference>
<dbReference type="SUPFAM" id="SSF55874">
    <property type="entry name" value="ATPase domain of HSP90 chaperone/DNA topoisomerase II/histidine kinase"/>
    <property type="match status" value="1"/>
</dbReference>
<evidence type="ECO:0000313" key="5">
    <source>
        <dbReference type="EMBL" id="MCP1382695.1"/>
    </source>
</evidence>
<gene>
    <name evidence="5" type="ORF">NCI00_09690</name>
</gene>
<dbReference type="PANTHER" id="PTHR34220">
    <property type="entry name" value="SENSOR HISTIDINE KINASE YPDA"/>
    <property type="match status" value="1"/>
</dbReference>
<feature type="coiled-coil region" evidence="1">
    <location>
        <begin position="800"/>
        <end position="838"/>
    </location>
</feature>
<reference evidence="5 6" key="1">
    <citation type="submission" date="2022-06" db="EMBL/GenBank/DDBJ databases">
        <title>Runella sp. S5 genome sequencing.</title>
        <authorList>
            <person name="Park S."/>
        </authorList>
    </citation>
    <scope>NUCLEOTIDE SEQUENCE [LARGE SCALE GENOMIC DNA]</scope>
    <source>
        <strain evidence="5 6">S5</strain>
    </source>
</reference>
<dbReference type="InterPro" id="IPR011110">
    <property type="entry name" value="Reg_prop"/>
</dbReference>
<dbReference type="SUPFAM" id="SSF101898">
    <property type="entry name" value="NHL repeat"/>
    <property type="match status" value="1"/>
</dbReference>
<dbReference type="RefSeq" id="WP_253526948.1">
    <property type="nucleotide sequence ID" value="NZ_JAMZEL010000003.1"/>
</dbReference>
<dbReference type="InterPro" id="IPR036890">
    <property type="entry name" value="HATPase_C_sf"/>
</dbReference>
<evidence type="ECO:0000313" key="6">
    <source>
        <dbReference type="Proteomes" id="UP001204772"/>
    </source>
</evidence>
<keyword evidence="2" id="KW-0472">Membrane</keyword>
<evidence type="ECO:0000259" key="3">
    <source>
        <dbReference type="Pfam" id="PF06580"/>
    </source>
</evidence>
<dbReference type="InterPro" id="IPR015943">
    <property type="entry name" value="WD40/YVTN_repeat-like_dom_sf"/>
</dbReference>
<dbReference type="EMBL" id="JAMZEL010000003">
    <property type="protein sequence ID" value="MCP1382695.1"/>
    <property type="molecule type" value="Genomic_DNA"/>
</dbReference>
<keyword evidence="6" id="KW-1185">Reference proteome</keyword>
<comment type="caution">
    <text evidence="5">The sequence shown here is derived from an EMBL/GenBank/DDBJ whole genome shotgun (WGS) entry which is preliminary data.</text>
</comment>
<dbReference type="SUPFAM" id="SSF63829">
    <property type="entry name" value="Calcium-dependent phosphotriesterase"/>
    <property type="match status" value="1"/>
</dbReference>
<name>A0ABT1FLQ3_9BACT</name>
<dbReference type="Pfam" id="PF07494">
    <property type="entry name" value="Reg_prop"/>
    <property type="match status" value="1"/>
</dbReference>
<evidence type="ECO:0000259" key="4">
    <source>
        <dbReference type="Pfam" id="PF07495"/>
    </source>
</evidence>
<sequence length="1068" mass="122665">MNTYTRLVAWLPMCNTLGFLSLLLLFSIGNCIAQKYPTTHYTPRDGLSQSQVTGLFPDSRGYLWVGTKYGFSKLNGETFERYSPDYKYVTNQVNRFVEDSRGYLYLYSEVGRLSRFDGKNFTRLRTGRKRFSHLCINDQDQLFCTNDQGILHTVEADSVVAVNWPWLKNKKTYDLFYDKATRSLIAHIDSVGLARINPLRYELLAPIFEAKNKSSEEKRFAWRYAANNRPVIVEQSLGQYTYYAQLGGKEWQPFLRTKDNRCEVLRTVPFDWIFNFQSKTYLLEANTSNFTVLFSVPLNDTGNVLYTPQGAWLGTEKGLVYVALNGFRYFPENEVPYAWTVVEDAKKDVWIASYGHPLQRYDGQRLHTVSGYQDIIRRQIQKAQKLSGLSGEYNSWYYHAIRDKQGHLWLPEAGGILWHDGKKFEFITRSNPATKYPTSIAFCLLEDPTRNLVLQGSEKAVHIFENKPPFRHRSLTAKEGMNINLYILSMALEKPGVYWLGGCNMISCYDDNTKKWTEYGRDNQKHKGSCALDMVFDKRGTLWLATLRGGLMYIDSRRDSTRTLSSGVPELEGAGHINAVQLLDDDHLLIGAMHNLYIMDLKAWYARRKVVLKSYNHHNGFMGIEPSQNGMYKDSRGQVWIASGSVLSVLDPQKLDLKPQLSQTYITKLNQTPLPFVQFARDSVFQLPFGTNTFRVDFEAVGGDKPFRSQYSYLVEGYSKQWSAWQESPFVILDNLPSGSYRMLVKSRMGSSKGNDSPVAAVRFSVHIWLWHSPYFPFYAAGVLVFLVGVAGGYFLRQQKKALQARKRSLDQQQDIVNKEQQLQIQAAQIRAKEQETVQQAYTLKVLQLQTAQSQMNPHFTYNVLNTMKNLVYEGREQATIASIVKLGDLMRSYLSASMSFDGSRRSFNEGLITLEQEIKLLQMYIDFEQLVYPNRFEVHFEVANTLPLDYVRIPPMIIQPFVENAIKKGLFPLRGRKGNLWVRFWQEADETLVCQVEDDGIGRVAAQLKQEKALQTHRSAGTHLVTLRAEVCRSLDYLIDIETIDKYDTDGAATGTRVIIRCQDLHF</sequence>
<organism evidence="5 6">
    <name type="scientific">Runella salmonicolor</name>
    <dbReference type="NCBI Taxonomy" id="2950278"/>
    <lineage>
        <taxon>Bacteria</taxon>
        <taxon>Pseudomonadati</taxon>
        <taxon>Bacteroidota</taxon>
        <taxon>Cytophagia</taxon>
        <taxon>Cytophagales</taxon>
        <taxon>Spirosomataceae</taxon>
        <taxon>Runella</taxon>
    </lineage>
</organism>
<dbReference type="Gene3D" id="2.60.40.10">
    <property type="entry name" value="Immunoglobulins"/>
    <property type="match status" value="1"/>
</dbReference>
<keyword evidence="2" id="KW-0812">Transmembrane</keyword>
<proteinExistence type="predicted"/>
<evidence type="ECO:0000256" key="2">
    <source>
        <dbReference type="SAM" id="Phobius"/>
    </source>
</evidence>
<dbReference type="Gene3D" id="3.30.565.10">
    <property type="entry name" value="Histidine kinase-like ATPase, C-terminal domain"/>
    <property type="match status" value="1"/>
</dbReference>